<dbReference type="Gene3D" id="2.10.25.10">
    <property type="entry name" value="Laminin"/>
    <property type="match status" value="6"/>
</dbReference>
<dbReference type="Pfam" id="PF07645">
    <property type="entry name" value="EGF_CA"/>
    <property type="match status" value="2"/>
</dbReference>
<dbReference type="FunFam" id="4.10.1080.10:FF:000001">
    <property type="entry name" value="Thrombospondin 3"/>
    <property type="match status" value="1"/>
</dbReference>
<feature type="signal peptide" evidence="11">
    <location>
        <begin position="1"/>
        <end position="22"/>
    </location>
</feature>
<evidence type="ECO:0000256" key="6">
    <source>
        <dbReference type="ARBA" id="ARBA00022889"/>
    </source>
</evidence>
<feature type="repeat" description="TSP type-3" evidence="9">
    <location>
        <begin position="1830"/>
        <end position="1865"/>
    </location>
</feature>
<dbReference type="SUPFAM" id="SSF49899">
    <property type="entry name" value="Concanavalin A-like lectins/glucanases"/>
    <property type="match status" value="4"/>
</dbReference>
<feature type="repeat" description="TSP type-3" evidence="9">
    <location>
        <begin position="1951"/>
        <end position="1988"/>
    </location>
</feature>
<dbReference type="PANTHER" id="PTHR10199:SF100">
    <property type="entry name" value="THROMBOSPONDIN, ISOFORM A"/>
    <property type="match status" value="1"/>
</dbReference>
<dbReference type="InterPro" id="IPR000742">
    <property type="entry name" value="EGF"/>
</dbReference>
<dbReference type="PANTHER" id="PTHR10199">
    <property type="entry name" value="THROMBOSPONDIN"/>
    <property type="match status" value="1"/>
</dbReference>
<evidence type="ECO:0000256" key="7">
    <source>
        <dbReference type="ARBA" id="ARBA00023157"/>
    </source>
</evidence>
<comment type="similarity">
    <text evidence="1">Belongs to the thrombospondin family.</text>
</comment>
<evidence type="ECO:0000256" key="9">
    <source>
        <dbReference type="PROSITE-ProRule" id="PRU00634"/>
    </source>
</evidence>
<evidence type="ECO:0000256" key="11">
    <source>
        <dbReference type="SAM" id="SignalP"/>
    </source>
</evidence>
<feature type="domain" description="TSP C-terminal" evidence="12">
    <location>
        <begin position="2064"/>
        <end position="2425"/>
    </location>
</feature>
<dbReference type="SMART" id="SM00289">
    <property type="entry name" value="WR1"/>
    <property type="match status" value="11"/>
</dbReference>
<evidence type="ECO:0000256" key="8">
    <source>
        <dbReference type="ARBA" id="ARBA00023180"/>
    </source>
</evidence>
<dbReference type="EMBL" id="JARGEI010000016">
    <property type="protein sequence ID" value="KAJ8717697.1"/>
    <property type="molecule type" value="Genomic_DNA"/>
</dbReference>
<dbReference type="InterPro" id="IPR028974">
    <property type="entry name" value="TSP_type-3_rpt"/>
</dbReference>
<keyword evidence="3 11" id="KW-0732">Signal</keyword>
<keyword evidence="5 9" id="KW-0106">Calcium</keyword>
<dbReference type="SUPFAM" id="SSF57184">
    <property type="entry name" value="Growth factor receptor domain"/>
    <property type="match status" value="1"/>
</dbReference>
<keyword evidence="2" id="KW-0245">EGF-like domain</keyword>
<reference evidence="13" key="1">
    <citation type="submission" date="2023-03" db="EMBL/GenBank/DDBJ databases">
        <title>Chromosome-level genomes of two armyworms, Mythimna separata and Mythimna loreyi, provide insights into the biosynthesis and reception of sex pheromones.</title>
        <authorList>
            <person name="Zhao H."/>
        </authorList>
    </citation>
    <scope>NUCLEOTIDE SEQUENCE</scope>
    <source>
        <strain evidence="13">BeijingLab</strain>
        <tissue evidence="13">Pupa</tissue>
    </source>
</reference>
<feature type="chain" id="PRO_5042212245" description="TSP C-terminal domain-containing protein" evidence="11">
    <location>
        <begin position="23"/>
        <end position="2447"/>
    </location>
</feature>
<keyword evidence="8" id="KW-0325">Glycoprotein</keyword>
<feature type="compositionally biased region" description="Basic and acidic residues" evidence="10">
    <location>
        <begin position="1865"/>
        <end position="1879"/>
    </location>
</feature>
<organism evidence="13 14">
    <name type="scientific">Mythimna separata</name>
    <name type="common">Oriental armyworm</name>
    <name type="synonym">Pseudaletia separata</name>
    <dbReference type="NCBI Taxonomy" id="271217"/>
    <lineage>
        <taxon>Eukaryota</taxon>
        <taxon>Metazoa</taxon>
        <taxon>Ecdysozoa</taxon>
        <taxon>Arthropoda</taxon>
        <taxon>Hexapoda</taxon>
        <taxon>Insecta</taxon>
        <taxon>Pterygota</taxon>
        <taxon>Neoptera</taxon>
        <taxon>Endopterygota</taxon>
        <taxon>Lepidoptera</taxon>
        <taxon>Glossata</taxon>
        <taxon>Ditrysia</taxon>
        <taxon>Noctuoidea</taxon>
        <taxon>Noctuidae</taxon>
        <taxon>Noctuinae</taxon>
        <taxon>Hadenini</taxon>
        <taxon>Mythimna</taxon>
    </lineage>
</organism>
<feature type="region of interest" description="Disordered" evidence="10">
    <location>
        <begin position="1822"/>
        <end position="2008"/>
    </location>
</feature>
<accession>A0AAD7YIE9</accession>
<feature type="compositionally biased region" description="Acidic residues" evidence="10">
    <location>
        <begin position="1989"/>
        <end position="2008"/>
    </location>
</feature>
<dbReference type="PROSITE" id="PS51234">
    <property type="entry name" value="TSP3"/>
    <property type="match status" value="4"/>
</dbReference>
<dbReference type="GO" id="GO:0007155">
    <property type="term" value="P:cell adhesion"/>
    <property type="evidence" value="ECO:0007669"/>
    <property type="project" value="UniProtKB-KW"/>
</dbReference>
<proteinExistence type="inferred from homology"/>
<evidence type="ECO:0000256" key="4">
    <source>
        <dbReference type="ARBA" id="ARBA00022737"/>
    </source>
</evidence>
<dbReference type="PROSITE" id="PS01186">
    <property type="entry name" value="EGF_2"/>
    <property type="match status" value="1"/>
</dbReference>
<evidence type="ECO:0000313" key="14">
    <source>
        <dbReference type="Proteomes" id="UP001231518"/>
    </source>
</evidence>
<dbReference type="GO" id="GO:0005576">
    <property type="term" value="C:extracellular region"/>
    <property type="evidence" value="ECO:0007669"/>
    <property type="project" value="InterPro"/>
</dbReference>
<dbReference type="InterPro" id="IPR008859">
    <property type="entry name" value="Thrombospondin_C"/>
</dbReference>
<dbReference type="FunFam" id="4.10.1080.10:FF:000004">
    <property type="entry name" value="Cartilage oligomeric matrix protein"/>
    <property type="match status" value="1"/>
</dbReference>
<dbReference type="Gene3D" id="2.60.120.200">
    <property type="match status" value="4"/>
</dbReference>
<evidence type="ECO:0000259" key="12">
    <source>
        <dbReference type="PROSITE" id="PS51236"/>
    </source>
</evidence>
<keyword evidence="6" id="KW-0130">Cell adhesion</keyword>
<keyword evidence="7" id="KW-1015">Disulfide bond</keyword>
<dbReference type="InterPro" id="IPR001881">
    <property type="entry name" value="EGF-like_Ca-bd_dom"/>
</dbReference>
<dbReference type="SMART" id="SM00181">
    <property type="entry name" value="EGF"/>
    <property type="match status" value="23"/>
</dbReference>
<dbReference type="SUPFAM" id="SSF103647">
    <property type="entry name" value="TSP type-3 repeat"/>
    <property type="match status" value="3"/>
</dbReference>
<dbReference type="PROSITE" id="PS51236">
    <property type="entry name" value="TSP_CTER"/>
    <property type="match status" value="1"/>
</dbReference>
<dbReference type="Pfam" id="PF05735">
    <property type="entry name" value="TSP_C"/>
    <property type="match status" value="3"/>
</dbReference>
<feature type="repeat" description="TSP type-3" evidence="9">
    <location>
        <begin position="1989"/>
        <end position="2024"/>
    </location>
</feature>
<dbReference type="InterPro" id="IPR009030">
    <property type="entry name" value="Growth_fac_rcpt_cys_sf"/>
</dbReference>
<gene>
    <name evidence="13" type="ORF">PYW07_005627</name>
</gene>
<dbReference type="FunFam" id="4.10.1080.10:FF:000002">
    <property type="entry name" value="Thrombospondin 3"/>
    <property type="match status" value="1"/>
</dbReference>
<sequence>MATSAMCARLLALLAVVVVTHSLTMDEDATSRVIAAAGNIRDGGELAILVRGLHSSSTSRVELLHAKGAEDVAISLYYNGKSNKVSLESLHGGHLKSVSWGLGDQPRGTLSLVITPSRVKLVVGCKPLHWHSMSGRHNMLAMLSSLKMKLYHEENAPVEVYNSQKAILDALNCNHHEDTIRPPALTTVAETDFEEVRDFIAKDARRKREEQMQGDEYRGNYIDPNINQPPTVPNRGDIPSNAIESCDDEVIRQLTLLRVTIEQLRHEVSEQKGTIDSLRTQLRQCCNRVPPVERCTGSSCYTGVECRNTATGIECGACPQGMEGDGRRCRPVSCNRRPCSQVERCVDTDQGFRCERCPGRQTSDGQTCHTACSANPCFGGRVQCQDLPDGSYQCGACPEGYHGNGEKCYRISCRQSSCFQGVECTETAAGPRCGPCPSGYTGNGKQCQHVCDSHRPCGNRQCRPKSSSPYYDCEGCPQGYDWNGELQQCQQICDTRRPCGPRRCSPKSTSPYYECEGCPQGYDWNGEIQQCQQICDARRPCGSRRCSPKSTSPYYECERCPHGYDYNADIQQCQQICETRTPCGQRRCSPKSTSPYYECQGCPQGFDWNGDLQQCQQFCDTRRPCGSRRCNPTSISPYYECEECPKGFEWSGYVCVDIDECDLIRPCDEMVSCRNEEGGFTCGPCPAGYEGSSGWRGAGNERRREQCVDVDECADGRANCPRGRLCVNTPGSFTCVPCGGGSGYYVNTSRTCDFDSEPNELVQRCDPARCRRYNAVCSFGYKCVCAVRTVTRVCSEHVADVLLRQRAQRAGAALRPRALPPLQRRVQLRLQVCVRVNTSRTCYSDSEPNELVQRCDPARCRRYNAVCSFGYKCVCAVRTVTRVCSEHVADVLLRQRAQRAGAALRPRALPPLQRRVQLRLQVCVRVNTSRTCYSDSEPNELVQRCDPARCRRYNAVCSFGYKCVCAVRTVTRVCSEHVADVLLRQRAQRAGAALRPPRAAAATTPCAASATSVCARYVLLHASVVNTSRTCYSDSEPNELVQRCDPARCRRYNAVCSFGYKCVCAVRTVTRVCSEHVADVLLRQRAQRAGAALRPRALPPLQRRVQLRLQVCVRVNTSRTCYSDSEPNELVQRCDPARCRRYNAVCSFGYKCVCAVRTVTRVCSEHVADVLLRQRAQRAGAALRPRALPPLQRRVQLRLQVCVRVNTSRTCYSDSEPNELVQRCDPARCRRYNAVCSFGYKCVCAVRTVTRVCSEHVADVLLRQRAQRAGAALRPRALPPLQRRVQLRLQVCVRVNTSRTCYSDSEPNELVQRCDPARCRRYNAVCSFGYKCVCAVRTVTRVCSEHVADVLLRQRAQRAGAALRPRALPPLQRRVQLRLQVCVRVNTSRTCYSDSEPNELVQRCDPARCRRYNAVCSFGYKCVCAVRTVTRVCSEHVADVLLRQRAQRAGAALRPRALPPLQRRVQLRLQVCVRVNTSRTCYSDSEPNELVQRCDPARCRRYNAVCSFGYKCVCAVRTVTRVCSEHVADVLLRQRAQRAGAALRPRALPPLQRRVQLRLQVCVRVNTSRTCYSDSEPNELVQRCDPARCRRYNAVCSFGYKCVCAVRTVTRVCSEHVADVLLRQRAQRAGAALRPRALPPLQRRVQLRLQVCVRVNTSRTCYSDSEPNELVQRCDPARCRRYNAVCSFGYKCVCAVRTVTRVCSEHVADVLLRQRAQRAGAALRPRALPPLQRRVQLRLQVCVRVNTSRTCYSDSEPNELVQRCDPARCRRYNAVCSFGYKCVCATGWAGNGTICGSDKDLDGYPDHQLACSEPNCKADNCPEVSNSGQEDADGDGLGDSCDPDADNDGIINVPDNCPLVPNPDQLDRDEDRSDKRGDACDNCPRRYNPGQEDTDGDGIGDVCDPDIDNDGIPNEMDNCPRRYNPAQEDMDNDGVGDVCDNCPRIRNPAQEDNDRDSVGDACDSDVDRDQDGVQDSIDNCLTVPNSDQLDGDEDGIGDACDDDDDGDGIPDLKDNCPFIKNKDQLDSNNDGIGDVCYNDTDGDHVINELDNCPKNAKIHRTDFRNYMTVRLDPEGESQQDPNWEINNQGAEILQTLNSDPGLAVGFESFSGVDFEGTLFVDTLIDDDYVGFIFGYQNNKRFYVVMWKKNTQTYWQTTPFRAVAEPGIQLKLVNSKTGPGKTLRNALWNTDTTPDQLKLVNSKTGPGKTLRNALWNTDTTPDQTTPFRAVAEPGIQLKLVNSKTGPGKTLRNALWNTDTTPDQTTPFRAVAEPGIQLKLVNSKTGPGKTLRNALWNTDTTPDQTTPFRAVAEPGIQLKLVNSKTGPGKTLRNALWNTDTTPDQVTLLWKDPRNVGWREKTAYRWRLLHRPKLGLIRLKVWENNRLVADSGNVYDFTLKGGRLGVFCFSQENIIWSNLVYRCNDKIPSNIATEISTRNHFEIDHDFVYN</sequence>
<dbReference type="CDD" id="cd00054">
    <property type="entry name" value="EGF_CA"/>
    <property type="match status" value="1"/>
</dbReference>
<dbReference type="InterPro" id="IPR013320">
    <property type="entry name" value="ConA-like_dom_sf"/>
</dbReference>
<evidence type="ECO:0000256" key="5">
    <source>
        <dbReference type="ARBA" id="ARBA00022837"/>
    </source>
</evidence>
<evidence type="ECO:0000256" key="3">
    <source>
        <dbReference type="ARBA" id="ARBA00022729"/>
    </source>
</evidence>
<evidence type="ECO:0000313" key="13">
    <source>
        <dbReference type="EMBL" id="KAJ8717697.1"/>
    </source>
</evidence>
<dbReference type="InterPro" id="IPR006150">
    <property type="entry name" value="Cys_repeat_1"/>
</dbReference>
<dbReference type="Proteomes" id="UP001231518">
    <property type="component" value="Chromosome 18"/>
</dbReference>
<dbReference type="SMART" id="SM00179">
    <property type="entry name" value="EGF_CA"/>
    <property type="match status" value="5"/>
</dbReference>
<feature type="compositionally biased region" description="Polar residues" evidence="10">
    <location>
        <begin position="1976"/>
        <end position="1988"/>
    </location>
</feature>
<dbReference type="InterPro" id="IPR017897">
    <property type="entry name" value="Thrombospondin_3_rpt"/>
</dbReference>
<dbReference type="PROSITE" id="PS01187">
    <property type="entry name" value="EGF_CA"/>
    <property type="match status" value="2"/>
</dbReference>
<dbReference type="GO" id="GO:0005509">
    <property type="term" value="F:calcium ion binding"/>
    <property type="evidence" value="ECO:0007669"/>
    <property type="project" value="UniProtKB-UniRule"/>
</dbReference>
<feature type="compositionally biased region" description="Acidic residues" evidence="10">
    <location>
        <begin position="1892"/>
        <end position="1909"/>
    </location>
</feature>
<keyword evidence="4" id="KW-0677">Repeat</keyword>
<dbReference type="Pfam" id="PF02412">
    <property type="entry name" value="TSP_3"/>
    <property type="match status" value="5"/>
</dbReference>
<evidence type="ECO:0000256" key="2">
    <source>
        <dbReference type="ARBA" id="ARBA00022536"/>
    </source>
</evidence>
<dbReference type="InterPro" id="IPR049883">
    <property type="entry name" value="NOTCH1_EGF-like"/>
</dbReference>
<dbReference type="InterPro" id="IPR018097">
    <property type="entry name" value="EGF_Ca-bd_CS"/>
</dbReference>
<evidence type="ECO:0000256" key="1">
    <source>
        <dbReference type="ARBA" id="ARBA00009456"/>
    </source>
</evidence>
<name>A0AAD7YIE9_MYTSE</name>
<evidence type="ECO:0000256" key="10">
    <source>
        <dbReference type="SAM" id="MobiDB-lite"/>
    </source>
</evidence>
<dbReference type="InterPro" id="IPR003367">
    <property type="entry name" value="Thrombospondin_3-like_rpt"/>
</dbReference>
<comment type="caution">
    <text evidence="13">The sequence shown here is derived from an EMBL/GenBank/DDBJ whole genome shotgun (WGS) entry which is preliminary data.</text>
</comment>
<keyword evidence="14" id="KW-1185">Reference proteome</keyword>
<feature type="compositionally biased region" description="Acidic residues" evidence="10">
    <location>
        <begin position="1830"/>
        <end position="1847"/>
    </location>
</feature>
<protein>
    <recommendedName>
        <fullName evidence="12">TSP C-terminal domain-containing protein</fullName>
    </recommendedName>
</protein>
<dbReference type="Gene3D" id="4.10.1080.10">
    <property type="entry name" value="TSP type-3 repeat"/>
    <property type="match status" value="3"/>
</dbReference>
<feature type="repeat" description="TSP type-3" evidence="9">
    <location>
        <begin position="1892"/>
        <end position="1927"/>
    </location>
</feature>